<accession>A0ACC1M233</accession>
<evidence type="ECO:0000313" key="2">
    <source>
        <dbReference type="Proteomes" id="UP001139981"/>
    </source>
</evidence>
<evidence type="ECO:0000313" key="1">
    <source>
        <dbReference type="EMBL" id="KAJ2891603.1"/>
    </source>
</evidence>
<reference evidence="1" key="1">
    <citation type="submission" date="2022-07" db="EMBL/GenBank/DDBJ databases">
        <title>Phylogenomic reconstructions and comparative analyses of Kickxellomycotina fungi.</title>
        <authorList>
            <person name="Reynolds N.K."/>
            <person name="Stajich J.E."/>
            <person name="Barry K."/>
            <person name="Grigoriev I.V."/>
            <person name="Crous P."/>
            <person name="Smith M.E."/>
        </authorList>
    </citation>
    <scope>NUCLEOTIDE SEQUENCE</scope>
    <source>
        <strain evidence="1">CBS 190363</strain>
    </source>
</reference>
<feature type="non-terminal residue" evidence="1">
    <location>
        <position position="242"/>
    </location>
</feature>
<dbReference type="Proteomes" id="UP001139981">
    <property type="component" value="Unassembled WGS sequence"/>
</dbReference>
<organism evidence="1 2">
    <name type="scientific">Coemansia aciculifera</name>
    <dbReference type="NCBI Taxonomy" id="417176"/>
    <lineage>
        <taxon>Eukaryota</taxon>
        <taxon>Fungi</taxon>
        <taxon>Fungi incertae sedis</taxon>
        <taxon>Zoopagomycota</taxon>
        <taxon>Kickxellomycotina</taxon>
        <taxon>Kickxellomycetes</taxon>
        <taxon>Kickxellales</taxon>
        <taxon>Kickxellaceae</taxon>
        <taxon>Coemansia</taxon>
    </lineage>
</organism>
<proteinExistence type="predicted"/>
<protein>
    <submittedName>
        <fullName evidence="1">Elongator subunit elp2</fullName>
    </submittedName>
</protein>
<sequence>MVSVKPELIAAACSRTAHALDWGTESLVAFGAGPVVALYDPTDAHGPGIHTVLQGHTKRVNCVRFVRTVSGAPTFSLVSTSADCTARLWRQDEQAWDCVATLEGHLNPVISAASVELEDGRIVVVTASTDGTLRVFEIQGDNASTCVQTVDVGSRNAIDLTLTVLPDCGAIVLATGNTDNCVHLYTRTQEPGSQFTKALKLAGHEDWVTAVAFLQYQGAGQDNSTIAHWKAGNVVLASASED</sequence>
<comment type="caution">
    <text evidence="1">The sequence shown here is derived from an EMBL/GenBank/DDBJ whole genome shotgun (WGS) entry which is preliminary data.</text>
</comment>
<dbReference type="EMBL" id="JANBVB010000942">
    <property type="protein sequence ID" value="KAJ2891603.1"/>
    <property type="molecule type" value="Genomic_DNA"/>
</dbReference>
<gene>
    <name evidence="1" type="primary">ELP2_1</name>
    <name evidence="1" type="ORF">IWW38_003550</name>
</gene>
<name>A0ACC1M233_9FUNG</name>
<keyword evidence="2" id="KW-1185">Reference proteome</keyword>